<organism evidence="3 4">
    <name type="scientific">Martelella alba</name>
    <dbReference type="NCBI Taxonomy" id="2590451"/>
    <lineage>
        <taxon>Bacteria</taxon>
        <taxon>Pseudomonadati</taxon>
        <taxon>Pseudomonadota</taxon>
        <taxon>Alphaproteobacteria</taxon>
        <taxon>Hyphomicrobiales</taxon>
        <taxon>Aurantimonadaceae</taxon>
        <taxon>Martelella</taxon>
    </lineage>
</organism>
<protein>
    <submittedName>
        <fullName evidence="3">Polymer-forming cytoskeletal protein</fullName>
    </submittedName>
</protein>
<evidence type="ECO:0000313" key="3">
    <source>
        <dbReference type="EMBL" id="TPW28782.1"/>
    </source>
</evidence>
<feature type="transmembrane region" description="Helical" evidence="1">
    <location>
        <begin position="246"/>
        <end position="264"/>
    </location>
</feature>
<feature type="transmembrane region" description="Helical" evidence="1">
    <location>
        <begin position="347"/>
        <end position="366"/>
    </location>
</feature>
<keyword evidence="4" id="KW-1185">Reference proteome</keyword>
<dbReference type="Proteomes" id="UP000318801">
    <property type="component" value="Unassembled WGS sequence"/>
</dbReference>
<feature type="transmembrane region" description="Helical" evidence="1">
    <location>
        <begin position="285"/>
        <end position="307"/>
    </location>
</feature>
<comment type="caution">
    <text evidence="3">The sequence shown here is derived from an EMBL/GenBank/DDBJ whole genome shotgun (WGS) entry which is preliminary data.</text>
</comment>
<dbReference type="AlphaFoldDB" id="A0A506U334"/>
<proteinExistence type="predicted"/>
<dbReference type="RefSeq" id="WP_141149981.1">
    <property type="nucleotide sequence ID" value="NZ_VHLG01000011.1"/>
</dbReference>
<evidence type="ECO:0000256" key="1">
    <source>
        <dbReference type="SAM" id="Phobius"/>
    </source>
</evidence>
<keyword evidence="2" id="KW-0732">Signal</keyword>
<name>A0A506U334_9HYPH</name>
<reference evidence="3 4" key="1">
    <citation type="submission" date="2019-06" db="EMBL/GenBank/DDBJ databases">
        <authorList>
            <person name="Li M."/>
        </authorList>
    </citation>
    <scope>NUCLEOTIDE SEQUENCE [LARGE SCALE GENOMIC DNA]</scope>
    <source>
        <strain evidence="3 4">BGMRC2036</strain>
    </source>
</reference>
<feature type="transmembrane region" description="Helical" evidence="1">
    <location>
        <begin position="313"/>
        <end position="335"/>
    </location>
</feature>
<keyword evidence="1" id="KW-0472">Membrane</keyword>
<dbReference type="OrthoDB" id="7948603at2"/>
<gene>
    <name evidence="3" type="ORF">FJU08_15715</name>
</gene>
<feature type="signal peptide" evidence="2">
    <location>
        <begin position="1"/>
        <end position="21"/>
    </location>
</feature>
<evidence type="ECO:0000256" key="2">
    <source>
        <dbReference type="SAM" id="SignalP"/>
    </source>
</evidence>
<evidence type="ECO:0000313" key="4">
    <source>
        <dbReference type="Proteomes" id="UP000318801"/>
    </source>
</evidence>
<keyword evidence="1" id="KW-1133">Transmembrane helix</keyword>
<keyword evidence="1" id="KW-0812">Transmembrane</keyword>
<sequence>MKSFLNGLMLAGLLVFAPAMASATEPLVFGGDTYDSGQTPTLSEASPRSAFVAGATASITAPVARDAHLAAGQVSIDAAIGGDVYAAGFWVRIDDSVGGDVTASAYSITLGNQASAGGNVRAAAREVTIDGPVHGSLLLASQYATINAEVTGDVMILAEEIHFGPNAKIDGSLIYVSAKDVDIPASVISPDRVVHKQVLASAFGALSRLKIGEKTIGIENGVTVTKDVATHVKWLSWFDWSQTGDYLFWLVVKLAVLAAILYRLPARAEAIRERLIARPFVSFGYGYLGVSMLIGTIPLAAMTLIGIPLIPIFALILIVGWNIAVIMAVYALSWSLARAIKPFEPTLIAKLIASAIGFIILSLTSLFWIGGWLIYLVIVLLGMGAMMVICAQGMKERRARRNAPPPPSPNAHLPPATTAAEARYVEEQMRRRDEGDD</sequence>
<dbReference type="EMBL" id="VHLG01000011">
    <property type="protein sequence ID" value="TPW28782.1"/>
    <property type="molecule type" value="Genomic_DNA"/>
</dbReference>
<feature type="transmembrane region" description="Helical" evidence="1">
    <location>
        <begin position="372"/>
        <end position="391"/>
    </location>
</feature>
<feature type="chain" id="PRO_5021340639" evidence="2">
    <location>
        <begin position="22"/>
        <end position="437"/>
    </location>
</feature>
<accession>A0A506U334</accession>